<feature type="region of interest" description="Disordered" evidence="1">
    <location>
        <begin position="134"/>
        <end position="284"/>
    </location>
</feature>
<name>A0A9D1XHK1_9FIRM</name>
<evidence type="ECO:0000256" key="1">
    <source>
        <dbReference type="SAM" id="MobiDB-lite"/>
    </source>
</evidence>
<comment type="caution">
    <text evidence="2">The sequence shown here is derived from an EMBL/GenBank/DDBJ whole genome shotgun (WGS) entry which is preliminary data.</text>
</comment>
<proteinExistence type="predicted"/>
<dbReference type="Proteomes" id="UP000886890">
    <property type="component" value="Unassembled WGS sequence"/>
</dbReference>
<feature type="compositionally biased region" description="Basic and acidic residues" evidence="1">
    <location>
        <begin position="140"/>
        <end position="153"/>
    </location>
</feature>
<reference evidence="2" key="2">
    <citation type="submission" date="2021-04" db="EMBL/GenBank/DDBJ databases">
        <authorList>
            <person name="Gilroy R."/>
        </authorList>
    </citation>
    <scope>NUCLEOTIDE SEQUENCE</scope>
    <source>
        <strain evidence="2">CHK183-1962</strain>
    </source>
</reference>
<organism evidence="2 3">
    <name type="scientific">Candidatus Fusicatenibacter merdavium</name>
    <dbReference type="NCBI Taxonomy" id="2838600"/>
    <lineage>
        <taxon>Bacteria</taxon>
        <taxon>Bacillati</taxon>
        <taxon>Bacillota</taxon>
        <taxon>Clostridia</taxon>
        <taxon>Lachnospirales</taxon>
        <taxon>Lachnospiraceae</taxon>
        <taxon>Fusicatenibacter</taxon>
    </lineage>
</organism>
<sequence length="404" mass="45866">MAYRRFVSYIYEYSGGKKGENRGFVRVEVRNGVCRLGFWMEPEGLPEKNRVRVFGLVRENRQLLGIPLGELLSGSAEIRGQISFSEQQIGKSSYRMDQMGGLLLSSEGGRQFATQWDDEPLRLERMKEWETEHAGPAVLEHSEAVGPKEKSSEDPGADGSNPAAPNVKETSAAERSRQNSSESRKAEVTEHPENTDSKKAVPETSGIGDFRQTVREAPPDEKRVRNLPEKRKIEASEQDAPKFRRTCSQNPAAPDIRRADAPRQNLSERPAAGQKQNRQASDSSRWEQLRKIGTCCQPFHDDQLTDCVKVTRQELWQLRKNGWQMDGSQFQNYGLDRYGHLLLCRDAAQPGVFYIGVPGVFSTNEQFMAGMFGYYNFRPAKPPAEGQVRPKFGYWYRRIPMPEQ</sequence>
<reference evidence="2" key="1">
    <citation type="journal article" date="2021" name="PeerJ">
        <title>Extensive microbial diversity within the chicken gut microbiome revealed by metagenomics and culture.</title>
        <authorList>
            <person name="Gilroy R."/>
            <person name="Ravi A."/>
            <person name="Getino M."/>
            <person name="Pursley I."/>
            <person name="Horton D.L."/>
            <person name="Alikhan N.F."/>
            <person name="Baker D."/>
            <person name="Gharbi K."/>
            <person name="Hall N."/>
            <person name="Watson M."/>
            <person name="Adriaenssens E.M."/>
            <person name="Foster-Nyarko E."/>
            <person name="Jarju S."/>
            <person name="Secka A."/>
            <person name="Antonio M."/>
            <person name="Oren A."/>
            <person name="Chaudhuri R.R."/>
            <person name="La Ragione R."/>
            <person name="Hildebrand F."/>
            <person name="Pallen M.J."/>
        </authorList>
    </citation>
    <scope>NUCLEOTIDE SEQUENCE</scope>
    <source>
        <strain evidence="2">CHK183-1962</strain>
    </source>
</reference>
<gene>
    <name evidence="2" type="ORF">H9734_11040</name>
</gene>
<feature type="compositionally biased region" description="Basic and acidic residues" evidence="1">
    <location>
        <begin position="171"/>
        <end position="201"/>
    </location>
</feature>
<dbReference type="AlphaFoldDB" id="A0A9D1XHK1"/>
<evidence type="ECO:0000313" key="3">
    <source>
        <dbReference type="Proteomes" id="UP000886890"/>
    </source>
</evidence>
<evidence type="ECO:0000313" key="2">
    <source>
        <dbReference type="EMBL" id="HIX78110.1"/>
    </source>
</evidence>
<feature type="compositionally biased region" description="Basic and acidic residues" evidence="1">
    <location>
        <begin position="212"/>
        <end position="242"/>
    </location>
</feature>
<protein>
    <submittedName>
        <fullName evidence="2">Uncharacterized protein</fullName>
    </submittedName>
</protein>
<feature type="compositionally biased region" description="Polar residues" evidence="1">
    <location>
        <begin position="274"/>
        <end position="283"/>
    </location>
</feature>
<dbReference type="EMBL" id="DXEK01000181">
    <property type="protein sequence ID" value="HIX78110.1"/>
    <property type="molecule type" value="Genomic_DNA"/>
</dbReference>
<accession>A0A9D1XHK1</accession>